<feature type="domain" description="MacB-like periplasmic core" evidence="9">
    <location>
        <begin position="68"/>
        <end position="247"/>
    </location>
</feature>
<evidence type="ECO:0000256" key="1">
    <source>
        <dbReference type="ARBA" id="ARBA00004651"/>
    </source>
</evidence>
<dbReference type="AlphaFoldDB" id="A0A0S2FG19"/>
<evidence type="ECO:0000256" key="7">
    <source>
        <dbReference type="SAM" id="Phobius"/>
    </source>
</evidence>
<evidence type="ECO:0000256" key="6">
    <source>
        <dbReference type="ARBA" id="ARBA00038076"/>
    </source>
</evidence>
<feature type="transmembrane region" description="Helical" evidence="7">
    <location>
        <begin position="372"/>
        <end position="393"/>
    </location>
</feature>
<dbReference type="PANTHER" id="PTHR30572:SF4">
    <property type="entry name" value="ABC TRANSPORTER PERMEASE YTRF"/>
    <property type="match status" value="1"/>
</dbReference>
<dbReference type="STRING" id="84531.LA76x_4373"/>
<dbReference type="RefSeq" id="WP_057919203.1">
    <property type="nucleotide sequence ID" value="NZ_CP011129.1"/>
</dbReference>
<feature type="domain" description="ABC3 transporter permease C-terminal" evidence="8">
    <location>
        <begin position="291"/>
        <end position="396"/>
    </location>
</feature>
<reference evidence="10 11" key="1">
    <citation type="journal article" date="2015" name="BMC Genomics">
        <title>Comparative genomics and metabolic profiling of the genus Lysobacter.</title>
        <authorList>
            <person name="de Bruijn I."/>
            <person name="Cheng X."/>
            <person name="de Jager V."/>
            <person name="Exposito R.G."/>
            <person name="Watrous J."/>
            <person name="Patel N."/>
            <person name="Postma J."/>
            <person name="Dorrestein P.C."/>
            <person name="Kobayashi D."/>
            <person name="Raaijmakers J.M."/>
        </authorList>
    </citation>
    <scope>NUCLEOTIDE SEQUENCE [LARGE SCALE GENOMIC DNA]</scope>
    <source>
        <strain evidence="10 11">76</strain>
    </source>
</reference>
<keyword evidence="4 7" id="KW-1133">Transmembrane helix</keyword>
<evidence type="ECO:0000256" key="2">
    <source>
        <dbReference type="ARBA" id="ARBA00022475"/>
    </source>
</evidence>
<proteinExistence type="inferred from homology"/>
<comment type="similarity">
    <text evidence="6">Belongs to the ABC-4 integral membrane protein family.</text>
</comment>
<keyword evidence="5 7" id="KW-0472">Membrane</keyword>
<dbReference type="KEGG" id="lab:LA76x_4373"/>
<dbReference type="Proteomes" id="UP000060787">
    <property type="component" value="Chromosome"/>
</dbReference>
<organism evidence="10 11">
    <name type="scientific">Lysobacter antibioticus</name>
    <dbReference type="NCBI Taxonomy" id="84531"/>
    <lineage>
        <taxon>Bacteria</taxon>
        <taxon>Pseudomonadati</taxon>
        <taxon>Pseudomonadota</taxon>
        <taxon>Gammaproteobacteria</taxon>
        <taxon>Lysobacterales</taxon>
        <taxon>Lysobacteraceae</taxon>
        <taxon>Lysobacter</taxon>
    </lineage>
</organism>
<dbReference type="Pfam" id="PF12704">
    <property type="entry name" value="MacB_PCD"/>
    <property type="match status" value="1"/>
</dbReference>
<feature type="transmembrane region" description="Helical" evidence="7">
    <location>
        <begin position="284"/>
        <end position="310"/>
    </location>
</feature>
<dbReference type="InterPro" id="IPR050250">
    <property type="entry name" value="Macrolide_Exporter_MacB"/>
</dbReference>
<dbReference type="eggNOG" id="COG0577">
    <property type="taxonomic scope" value="Bacteria"/>
</dbReference>
<evidence type="ECO:0000259" key="9">
    <source>
        <dbReference type="Pfam" id="PF12704"/>
    </source>
</evidence>
<evidence type="ECO:0000256" key="5">
    <source>
        <dbReference type="ARBA" id="ARBA00023136"/>
    </source>
</evidence>
<feature type="transmembrane region" description="Helical" evidence="7">
    <location>
        <begin position="339"/>
        <end position="360"/>
    </location>
</feature>
<evidence type="ECO:0000256" key="4">
    <source>
        <dbReference type="ARBA" id="ARBA00022989"/>
    </source>
</evidence>
<gene>
    <name evidence="10" type="ORF">LA76x_4373</name>
</gene>
<keyword evidence="11" id="KW-1185">Reference proteome</keyword>
<keyword evidence="2" id="KW-1003">Cell membrane</keyword>
<dbReference type="InterPro" id="IPR025857">
    <property type="entry name" value="MacB_PCD"/>
</dbReference>
<dbReference type="Pfam" id="PF02687">
    <property type="entry name" value="FtsX"/>
    <property type="match status" value="1"/>
</dbReference>
<evidence type="ECO:0000256" key="3">
    <source>
        <dbReference type="ARBA" id="ARBA00022692"/>
    </source>
</evidence>
<sequence>MDIRPILSTLRRHKTAAALIVFEVALTCAIICNAVFLIENRIARMQRPSGMVENELIRFSISGINEKNGADSLTQSDLAVLRSMPGVKAATVTNQVRYGSSSWNTGLELKRGQPVPTANATTYLGDEQFLKTMGLKLVAGRDFNADEVLSYRKIREPGSDYPIASAIVTRSLADALFPGQDPIGKVFYGWGDSPTHVVGVVEHLLRPTEHFGAASADYSVIFPIQVDYNSGIYLIRTDPARRQEVLKSAAEALSKNGPVRILDVDNDTLENMSDKFHQTDRSMVWLLASVCIALLIVTALGIVGLASFWVQQRTKQIGVRRALGATRGQILRYFQTENFLLTSIGIGLGMALAFAINLALMRFYELPRLPGFYLPLGALCLWLLGQLAVYGPARRAAMVPPALATRSA</sequence>
<accession>A0A0S2FG19</accession>
<dbReference type="InterPro" id="IPR003838">
    <property type="entry name" value="ABC3_permease_C"/>
</dbReference>
<dbReference type="GO" id="GO:0005886">
    <property type="term" value="C:plasma membrane"/>
    <property type="evidence" value="ECO:0007669"/>
    <property type="project" value="UniProtKB-SubCell"/>
</dbReference>
<dbReference type="GO" id="GO:0022857">
    <property type="term" value="F:transmembrane transporter activity"/>
    <property type="evidence" value="ECO:0007669"/>
    <property type="project" value="TreeGrafter"/>
</dbReference>
<evidence type="ECO:0000313" key="11">
    <source>
        <dbReference type="Proteomes" id="UP000060787"/>
    </source>
</evidence>
<evidence type="ECO:0000259" key="8">
    <source>
        <dbReference type="Pfam" id="PF02687"/>
    </source>
</evidence>
<feature type="transmembrane region" description="Helical" evidence="7">
    <location>
        <begin position="16"/>
        <end position="38"/>
    </location>
</feature>
<name>A0A0S2FG19_LYSAN</name>
<dbReference type="EMBL" id="CP011129">
    <property type="protein sequence ID" value="ALN82483.1"/>
    <property type="molecule type" value="Genomic_DNA"/>
</dbReference>
<evidence type="ECO:0000313" key="10">
    <source>
        <dbReference type="EMBL" id="ALN82483.1"/>
    </source>
</evidence>
<keyword evidence="3 7" id="KW-0812">Transmembrane</keyword>
<dbReference type="PANTHER" id="PTHR30572">
    <property type="entry name" value="MEMBRANE COMPONENT OF TRANSPORTER-RELATED"/>
    <property type="match status" value="1"/>
</dbReference>
<comment type="subcellular location">
    <subcellularLocation>
        <location evidence="1">Cell membrane</location>
        <topology evidence="1">Multi-pass membrane protein</topology>
    </subcellularLocation>
</comment>
<dbReference type="PATRIC" id="fig|84531.8.peg.4369"/>
<protein>
    <submittedName>
        <fullName evidence="10">FtsX-like permease family protein</fullName>
    </submittedName>
</protein>